<dbReference type="PROSITE" id="PS51257">
    <property type="entry name" value="PROKAR_LIPOPROTEIN"/>
    <property type="match status" value="1"/>
</dbReference>
<evidence type="ECO:0008006" key="3">
    <source>
        <dbReference type="Google" id="ProtNLM"/>
    </source>
</evidence>
<organism evidence="1 2">
    <name type="scientific">Mucilaginibacter defluvii</name>
    <dbReference type="NCBI Taxonomy" id="1196019"/>
    <lineage>
        <taxon>Bacteria</taxon>
        <taxon>Pseudomonadati</taxon>
        <taxon>Bacteroidota</taxon>
        <taxon>Sphingobacteriia</taxon>
        <taxon>Sphingobacteriales</taxon>
        <taxon>Sphingobacteriaceae</taxon>
        <taxon>Mucilaginibacter</taxon>
    </lineage>
</organism>
<proteinExistence type="predicted"/>
<accession>A0ABP9FSX7</accession>
<name>A0ABP9FSX7_9SPHI</name>
<dbReference type="RefSeq" id="WP_345330174.1">
    <property type="nucleotide sequence ID" value="NZ_BAABJI010000002.1"/>
</dbReference>
<evidence type="ECO:0000313" key="2">
    <source>
        <dbReference type="Proteomes" id="UP001501436"/>
    </source>
</evidence>
<gene>
    <name evidence="1" type="ORF">GCM10023313_13180</name>
</gene>
<comment type="caution">
    <text evidence="1">The sequence shown here is derived from an EMBL/GenBank/DDBJ whole genome shotgun (WGS) entry which is preliminary data.</text>
</comment>
<sequence>MKNIIKLTILAFVVLSSCKKDKTSAPVNNGEEKTVTFSINNFGIEHGDIKINSLRDAVVNQTNSNIKEIRIGIYNKQGILYQNISRTDTGNGFGNIALKIPVGEYTVIFAGSVHLPDEVFPVKMTSPLSTANIDYAYSRQLEDFYKKITLNVVNEDITQPITLDRVVAQLQVTIKDAIPPGTDHIALTVDTTYDKLQLIDGKPVTSSIRTGITYYYNVENAIGQSNFVMSRYLYPMNNNPIGISIKSYDRKNVLISSKAIRTATIARNKITQLAGNLFGGNGSGNNGTSVVVDSGWSSDVIEKQF</sequence>
<evidence type="ECO:0000313" key="1">
    <source>
        <dbReference type="EMBL" id="GAA4911608.1"/>
    </source>
</evidence>
<dbReference type="EMBL" id="BAABJI010000002">
    <property type="protein sequence ID" value="GAA4911608.1"/>
    <property type="molecule type" value="Genomic_DNA"/>
</dbReference>
<dbReference type="Proteomes" id="UP001501436">
    <property type="component" value="Unassembled WGS sequence"/>
</dbReference>
<reference evidence="2" key="1">
    <citation type="journal article" date="2019" name="Int. J. Syst. Evol. Microbiol.">
        <title>The Global Catalogue of Microorganisms (GCM) 10K type strain sequencing project: providing services to taxonomists for standard genome sequencing and annotation.</title>
        <authorList>
            <consortium name="The Broad Institute Genomics Platform"/>
            <consortium name="The Broad Institute Genome Sequencing Center for Infectious Disease"/>
            <person name="Wu L."/>
            <person name="Ma J."/>
        </authorList>
    </citation>
    <scope>NUCLEOTIDE SEQUENCE [LARGE SCALE GENOMIC DNA]</scope>
    <source>
        <strain evidence="2">JCM 18283</strain>
    </source>
</reference>
<keyword evidence="2" id="KW-1185">Reference proteome</keyword>
<protein>
    <recommendedName>
        <fullName evidence="3">Fimbrillin-A associated anchor protein Mfa1/Mfa2</fullName>
    </recommendedName>
</protein>